<proteinExistence type="predicted"/>
<evidence type="ECO:0000313" key="3">
    <source>
        <dbReference type="Proteomes" id="UP000325081"/>
    </source>
</evidence>
<feature type="domain" description="Nucleic acid binding NABP" evidence="1">
    <location>
        <begin position="18"/>
        <end position="38"/>
    </location>
</feature>
<dbReference type="InterPro" id="IPR012940">
    <property type="entry name" value="NABP"/>
</dbReference>
<dbReference type="EMBL" id="BKCP01005372">
    <property type="protein sequence ID" value="GER37457.1"/>
    <property type="molecule type" value="Genomic_DNA"/>
</dbReference>
<dbReference type="OrthoDB" id="1730898at2759"/>
<organism evidence="2 3">
    <name type="scientific">Striga asiatica</name>
    <name type="common">Asiatic witchweed</name>
    <name type="synonym">Buchnera asiatica</name>
    <dbReference type="NCBI Taxonomy" id="4170"/>
    <lineage>
        <taxon>Eukaryota</taxon>
        <taxon>Viridiplantae</taxon>
        <taxon>Streptophyta</taxon>
        <taxon>Embryophyta</taxon>
        <taxon>Tracheophyta</taxon>
        <taxon>Spermatophyta</taxon>
        <taxon>Magnoliopsida</taxon>
        <taxon>eudicotyledons</taxon>
        <taxon>Gunneridae</taxon>
        <taxon>Pentapetalae</taxon>
        <taxon>asterids</taxon>
        <taxon>lamiids</taxon>
        <taxon>Lamiales</taxon>
        <taxon>Orobanchaceae</taxon>
        <taxon>Buchnereae</taxon>
        <taxon>Striga</taxon>
    </lineage>
</organism>
<evidence type="ECO:0000259" key="1">
    <source>
        <dbReference type="Pfam" id="PF07990"/>
    </source>
</evidence>
<comment type="caution">
    <text evidence="2">The sequence shown here is derived from an EMBL/GenBank/DDBJ whole genome shotgun (WGS) entry which is preliminary data.</text>
</comment>
<dbReference type="AlphaFoldDB" id="A0A5A7PZB2"/>
<evidence type="ECO:0000313" key="2">
    <source>
        <dbReference type="EMBL" id="GER37457.1"/>
    </source>
</evidence>
<reference evidence="3" key="1">
    <citation type="journal article" date="2019" name="Curr. Biol.">
        <title>Genome Sequence of Striga asiatica Provides Insight into the Evolution of Plant Parasitism.</title>
        <authorList>
            <person name="Yoshida S."/>
            <person name="Kim S."/>
            <person name="Wafula E.K."/>
            <person name="Tanskanen J."/>
            <person name="Kim Y.M."/>
            <person name="Honaas L."/>
            <person name="Yang Z."/>
            <person name="Spallek T."/>
            <person name="Conn C.E."/>
            <person name="Ichihashi Y."/>
            <person name="Cheong K."/>
            <person name="Cui S."/>
            <person name="Der J.P."/>
            <person name="Gundlach H."/>
            <person name="Jiao Y."/>
            <person name="Hori C."/>
            <person name="Ishida J.K."/>
            <person name="Kasahara H."/>
            <person name="Kiba T."/>
            <person name="Kim M.S."/>
            <person name="Koo N."/>
            <person name="Laohavisit A."/>
            <person name="Lee Y.H."/>
            <person name="Lumba S."/>
            <person name="McCourt P."/>
            <person name="Mortimer J.C."/>
            <person name="Mutuku J.M."/>
            <person name="Nomura T."/>
            <person name="Sasaki-Sekimoto Y."/>
            <person name="Seto Y."/>
            <person name="Wang Y."/>
            <person name="Wakatake T."/>
            <person name="Sakakibara H."/>
            <person name="Demura T."/>
            <person name="Yamaguchi S."/>
            <person name="Yoneyama K."/>
            <person name="Manabe R.I."/>
            <person name="Nelson D.C."/>
            <person name="Schulman A.H."/>
            <person name="Timko M.P."/>
            <person name="dePamphilis C.W."/>
            <person name="Choi D."/>
            <person name="Shirasu K."/>
        </authorList>
    </citation>
    <scope>NUCLEOTIDE SEQUENCE [LARGE SCALE GENOMIC DNA]</scope>
    <source>
        <strain evidence="3">cv. UVA1</strain>
    </source>
</reference>
<dbReference type="Proteomes" id="UP000325081">
    <property type="component" value="Unassembled WGS sequence"/>
</dbReference>
<keyword evidence="3" id="KW-1185">Reference proteome</keyword>
<gene>
    <name evidence="2" type="ORF">STAS_13863</name>
</gene>
<dbReference type="Pfam" id="PF07990">
    <property type="entry name" value="NABP"/>
    <property type="match status" value="1"/>
</dbReference>
<accession>A0A5A7PZB2</accession>
<sequence length="108" mass="12761">MGITFTLQNWLYQRLGKETFASSLLEELKNNKTKCFELLEIVGHVAEFRSDPKYLSYYYSNVGVDPRLPPPLLSTEDWRFVQRLKSSSNPFYDFEAYFTLEKTLDFIL</sequence>
<protein>
    <submittedName>
        <fullName evidence="2">Pumilio domain-containing protein</fullName>
    </submittedName>
</protein>
<name>A0A5A7PZB2_STRAF</name>